<evidence type="ECO:0000259" key="1">
    <source>
        <dbReference type="Pfam" id="PF01408"/>
    </source>
</evidence>
<dbReference type="SUPFAM" id="SSF51735">
    <property type="entry name" value="NAD(P)-binding Rossmann-fold domains"/>
    <property type="match status" value="1"/>
</dbReference>
<comment type="caution">
    <text evidence="3">The sequence shown here is derived from an EMBL/GenBank/DDBJ whole genome shotgun (WGS) entry which is preliminary data.</text>
</comment>
<name>A0A2U1AT20_9BACT</name>
<sequence>MFNAAIIGVSGFGDVHYRDLVREHAAGRVNIVAATVINQEEEAKKCDFLRSVGCRIYTDYRDMLRDFAGKIDVCFIPTGIALHMPMTVAALEAGANVYVEKPVAPTFADAEKMVEASKRTGRFVAVGYQTMYQPETRRIKECVLSGRLGKIRVLKSYGLWPRDDSYYHRNNWAGKLTVSGAPILDSPVTNAFAHFLNLLIFYAGDSFTGTAEARSIQAGLFRANPIESFDTASLKIATADGKELLFYVTHCSEANVNPVSAIEGDLGRIEYDEKNMRIILNSGETEEYPMTGWEQMRINIFNQLEKRLADPDAFICTAEIAMNHTRVTNAMFDSATIATVPADSFRVVADANGVERRVIPGIDDAIRRAYAENRMLNAADFPWAVPTPEFSLDGYRSFRGTLIHA</sequence>
<dbReference type="GO" id="GO:0000166">
    <property type="term" value="F:nucleotide binding"/>
    <property type="evidence" value="ECO:0007669"/>
    <property type="project" value="InterPro"/>
</dbReference>
<dbReference type="Proteomes" id="UP000576225">
    <property type="component" value="Unassembled WGS sequence"/>
</dbReference>
<reference evidence="3 4" key="1">
    <citation type="submission" date="2018-04" db="EMBL/GenBank/DDBJ databases">
        <title>Genomic Encyclopedia of Type Strains, Phase IV (KMG-IV): sequencing the most valuable type-strain genomes for metagenomic binning, comparative biology and taxonomic classification.</title>
        <authorList>
            <person name="Goeker M."/>
        </authorList>
    </citation>
    <scope>NUCLEOTIDE SEQUENCE [LARGE SCALE GENOMIC DNA]</scope>
    <source>
        <strain evidence="3 4">DSM 14823</strain>
    </source>
</reference>
<dbReference type="Proteomes" id="UP000245959">
    <property type="component" value="Unassembled WGS sequence"/>
</dbReference>
<dbReference type="RefSeq" id="WP_165833054.1">
    <property type="nucleotide sequence ID" value="NZ_CABMMC010000129.1"/>
</dbReference>
<dbReference type="Pfam" id="PF01408">
    <property type="entry name" value="GFO_IDH_MocA"/>
    <property type="match status" value="1"/>
</dbReference>
<dbReference type="GeneID" id="78295931"/>
<dbReference type="Gene3D" id="3.40.50.720">
    <property type="entry name" value="NAD(P)-binding Rossmann-like Domain"/>
    <property type="match status" value="1"/>
</dbReference>
<proteinExistence type="predicted"/>
<evidence type="ECO:0000313" key="2">
    <source>
        <dbReference type="EMBL" id="NMD86352.1"/>
    </source>
</evidence>
<dbReference type="Gene3D" id="3.30.360.10">
    <property type="entry name" value="Dihydrodipicolinate Reductase, domain 2"/>
    <property type="match status" value="1"/>
</dbReference>
<dbReference type="AlphaFoldDB" id="A0A2U1AT20"/>
<dbReference type="InterPro" id="IPR052515">
    <property type="entry name" value="Gfo/Idh/MocA_Oxidoreductase"/>
</dbReference>
<evidence type="ECO:0000313" key="3">
    <source>
        <dbReference type="EMBL" id="PVY39552.1"/>
    </source>
</evidence>
<dbReference type="InterPro" id="IPR000683">
    <property type="entry name" value="Gfo/Idh/MocA-like_OxRdtase_N"/>
</dbReference>
<evidence type="ECO:0000313" key="4">
    <source>
        <dbReference type="Proteomes" id="UP000245959"/>
    </source>
</evidence>
<dbReference type="EMBL" id="JABAEW010000010">
    <property type="protein sequence ID" value="NMD86352.1"/>
    <property type="molecule type" value="Genomic_DNA"/>
</dbReference>
<dbReference type="PANTHER" id="PTHR43249">
    <property type="entry name" value="UDP-N-ACETYL-2-AMINO-2-DEOXY-D-GLUCURONATE OXIDASE"/>
    <property type="match status" value="1"/>
</dbReference>
<feature type="domain" description="Gfo/Idh/MocA-like oxidoreductase N-terminal" evidence="1">
    <location>
        <begin position="2"/>
        <end position="128"/>
    </location>
</feature>
<evidence type="ECO:0000313" key="5">
    <source>
        <dbReference type="Proteomes" id="UP000576225"/>
    </source>
</evidence>
<gene>
    <name evidence="3" type="ORF">C8D82_12028</name>
    <name evidence="2" type="ORF">HF882_07120</name>
</gene>
<keyword evidence="4" id="KW-1185">Reference proteome</keyword>
<dbReference type="SUPFAM" id="SSF55347">
    <property type="entry name" value="Glyceraldehyde-3-phosphate dehydrogenase-like, C-terminal domain"/>
    <property type="match status" value="1"/>
</dbReference>
<dbReference type="InterPro" id="IPR036291">
    <property type="entry name" value="NAD(P)-bd_dom_sf"/>
</dbReference>
<reference evidence="2 5" key="2">
    <citation type="submission" date="2020-04" db="EMBL/GenBank/DDBJ databases">
        <authorList>
            <person name="Hitch T.C.A."/>
            <person name="Wylensek D."/>
            <person name="Clavel T."/>
        </authorList>
    </citation>
    <scope>NUCLEOTIDE SEQUENCE [LARGE SCALE GENOMIC DNA]</scope>
    <source>
        <strain evidence="2 5">COR2-253-APC-1A</strain>
    </source>
</reference>
<organism evidence="3 4">
    <name type="scientific">Victivallis vadensis</name>
    <dbReference type="NCBI Taxonomy" id="172901"/>
    <lineage>
        <taxon>Bacteria</taxon>
        <taxon>Pseudomonadati</taxon>
        <taxon>Lentisphaerota</taxon>
        <taxon>Lentisphaeria</taxon>
        <taxon>Victivallales</taxon>
        <taxon>Victivallaceae</taxon>
        <taxon>Victivallis</taxon>
    </lineage>
</organism>
<dbReference type="EMBL" id="QEKH01000020">
    <property type="protein sequence ID" value="PVY39552.1"/>
    <property type="molecule type" value="Genomic_DNA"/>
</dbReference>
<accession>A0A2U1AT20</accession>
<dbReference type="PANTHER" id="PTHR43249:SF1">
    <property type="entry name" value="D-GLUCOSIDE 3-DEHYDROGENASE"/>
    <property type="match status" value="1"/>
</dbReference>
<protein>
    <submittedName>
        <fullName evidence="2">Gfo/Idh/MocA family oxidoreductase</fullName>
    </submittedName>
    <submittedName>
        <fullName evidence="3">Putative dehydrogenase</fullName>
    </submittedName>
</protein>